<evidence type="ECO:0000313" key="3">
    <source>
        <dbReference type="EMBL" id="MEL1250271.1"/>
    </source>
</evidence>
<reference evidence="3 4" key="1">
    <citation type="submission" date="2024-04" db="EMBL/GenBank/DDBJ databases">
        <title>Aurantiacibacter sp. DGU6 16S ribosomal RNA gene Genome sequencing and assembly.</title>
        <authorList>
            <person name="Park S."/>
        </authorList>
    </citation>
    <scope>NUCLEOTIDE SEQUENCE [LARGE SCALE GENOMIC DNA]</scope>
    <source>
        <strain evidence="3 4">DGU6</strain>
    </source>
</reference>
<proteinExistence type="predicted"/>
<accession>A0ABU9IDK7</accession>
<dbReference type="Pfam" id="PF07179">
    <property type="entry name" value="SseB"/>
    <property type="match status" value="1"/>
</dbReference>
<evidence type="ECO:0000256" key="1">
    <source>
        <dbReference type="SAM" id="MobiDB-lite"/>
    </source>
</evidence>
<dbReference type="RefSeq" id="WP_341672793.1">
    <property type="nucleotide sequence ID" value="NZ_JBBYHV010000001.1"/>
</dbReference>
<dbReference type="EMBL" id="JBBYHV010000001">
    <property type="protein sequence ID" value="MEL1250271.1"/>
    <property type="molecule type" value="Genomic_DNA"/>
</dbReference>
<protein>
    <submittedName>
        <fullName evidence="3">SseB family protein</fullName>
    </submittedName>
</protein>
<keyword evidence="4" id="KW-1185">Reference proteome</keyword>
<evidence type="ECO:0000313" key="4">
    <source>
        <dbReference type="Proteomes" id="UP001497045"/>
    </source>
</evidence>
<gene>
    <name evidence="3" type="ORF">AAEO60_06265</name>
</gene>
<sequence length="157" mass="16761">MIWKRLFGNQSKPAGPPAQPDQGDPMADWQPENPLEEAMGNVPQSADAAADFARLLLDSTVMLAVPPHDRPEGERELPQAEKFDIFLIDDGGGGATAAMFTSERRVAEAFGEGTRYIAMDGRAALTAVADIGVVINPGPVGLYLKYGPETIARILAL</sequence>
<dbReference type="Proteomes" id="UP001497045">
    <property type="component" value="Unassembled WGS sequence"/>
</dbReference>
<evidence type="ECO:0000259" key="2">
    <source>
        <dbReference type="Pfam" id="PF07179"/>
    </source>
</evidence>
<comment type="caution">
    <text evidence="3">The sequence shown here is derived from an EMBL/GenBank/DDBJ whole genome shotgun (WGS) entry which is preliminary data.</text>
</comment>
<name>A0ABU9IDK7_9SPHN</name>
<feature type="domain" description="SseB protein N-terminal" evidence="2">
    <location>
        <begin position="35"/>
        <end position="144"/>
    </location>
</feature>
<feature type="region of interest" description="Disordered" evidence="1">
    <location>
        <begin position="1"/>
        <end position="41"/>
    </location>
</feature>
<dbReference type="InterPro" id="IPR009839">
    <property type="entry name" value="SseB_N"/>
</dbReference>
<organism evidence="3 4">
    <name type="scientific">Aurantiacibacter gilvus</name>
    <dbReference type="NCBI Taxonomy" id="3139141"/>
    <lineage>
        <taxon>Bacteria</taxon>
        <taxon>Pseudomonadati</taxon>
        <taxon>Pseudomonadota</taxon>
        <taxon>Alphaproteobacteria</taxon>
        <taxon>Sphingomonadales</taxon>
        <taxon>Erythrobacteraceae</taxon>
        <taxon>Aurantiacibacter</taxon>
    </lineage>
</organism>